<gene>
    <name evidence="1" type="ORF">TM49_10125</name>
</gene>
<dbReference type="RefSeq" id="WP_045680994.1">
    <property type="nucleotide sequence ID" value="NZ_CP010803.1"/>
</dbReference>
<reference evidence="1 2" key="1">
    <citation type="journal article" date="2015" name="Genome Announc.">
        <title>Complete genome sequence of Martelella endophytica YC6887, which has antifungal activity associated with a halophyte.</title>
        <authorList>
            <person name="Khan A."/>
            <person name="Khan H."/>
            <person name="Chung E.J."/>
            <person name="Hossain M.T."/>
            <person name="Chung Y.R."/>
        </authorList>
    </citation>
    <scope>NUCLEOTIDE SEQUENCE [LARGE SCALE GENOMIC DNA]</scope>
    <source>
        <strain evidence="1">YC6887</strain>
    </source>
</reference>
<dbReference type="KEGG" id="mey:TM49_10125"/>
<evidence type="ECO:0000313" key="1">
    <source>
        <dbReference type="EMBL" id="AJY45943.1"/>
    </source>
</evidence>
<dbReference type="HOGENOM" id="CLU_1287573_0_0_5"/>
<dbReference type="Proteomes" id="UP000032611">
    <property type="component" value="Chromosome"/>
</dbReference>
<dbReference type="OrthoDB" id="7914887at2"/>
<sequence>MIADFEAMGAGFDDCPAQIVFEYLIYNRRYPEFAFTHDFNEGLEAWKLHVLKTDRASSSFCIVLEVTEELRELYSYDFATPTEGLFCGKPGRPPRNAAEDRIMALLDRLVSYASTDNSFALPALSEVEGWSDIRLNPDIRYYVEARDARRYGNEPAPILRDTVIALQGKERLAFVEDAIARNDLAGVIATSPDCSAFTPEARAAKREAARGEPI</sequence>
<keyword evidence="2" id="KW-1185">Reference proteome</keyword>
<accession>A0A0D5LRI6</accession>
<evidence type="ECO:0000313" key="2">
    <source>
        <dbReference type="Proteomes" id="UP000032611"/>
    </source>
</evidence>
<dbReference type="EMBL" id="CP010803">
    <property type="protein sequence ID" value="AJY45943.1"/>
    <property type="molecule type" value="Genomic_DNA"/>
</dbReference>
<organism evidence="1 2">
    <name type="scientific">Martelella endophytica</name>
    <dbReference type="NCBI Taxonomy" id="1486262"/>
    <lineage>
        <taxon>Bacteria</taxon>
        <taxon>Pseudomonadati</taxon>
        <taxon>Pseudomonadota</taxon>
        <taxon>Alphaproteobacteria</taxon>
        <taxon>Hyphomicrobiales</taxon>
        <taxon>Aurantimonadaceae</taxon>
        <taxon>Martelella</taxon>
    </lineage>
</organism>
<protein>
    <submittedName>
        <fullName evidence="1">Uncharacterized protein</fullName>
    </submittedName>
</protein>
<name>A0A0D5LRI6_MAREN</name>
<proteinExistence type="predicted"/>
<dbReference type="PATRIC" id="fig|1486262.3.peg.2093"/>
<dbReference type="AlphaFoldDB" id="A0A0D5LRI6"/>